<proteinExistence type="predicted"/>
<name>A0A9N8VXV1_9GLOM</name>
<feature type="domain" description="Helicase C-terminal" evidence="12">
    <location>
        <begin position="731"/>
        <end position="965"/>
    </location>
</feature>
<comment type="catalytic activity">
    <reaction evidence="9">
        <text>ATP + H2O = ADP + phosphate + H(+)</text>
        <dbReference type="Rhea" id="RHEA:13065"/>
        <dbReference type="ChEBI" id="CHEBI:15377"/>
        <dbReference type="ChEBI" id="CHEBI:15378"/>
        <dbReference type="ChEBI" id="CHEBI:30616"/>
        <dbReference type="ChEBI" id="CHEBI:43474"/>
        <dbReference type="ChEBI" id="CHEBI:456216"/>
        <dbReference type="EC" id="3.6.4.13"/>
    </reaction>
</comment>
<dbReference type="FunFam" id="1.10.150.20:FF:000013">
    <property type="entry name" value="U5 small nuclear ribonucleoprotein kDa helicase"/>
    <property type="match status" value="1"/>
</dbReference>
<keyword evidence="7" id="KW-0067">ATP-binding</keyword>
<dbReference type="InterPro" id="IPR048863">
    <property type="entry name" value="BRR2_plug"/>
</dbReference>
<dbReference type="FunFam" id="3.40.50.300:FF:000368">
    <property type="entry name" value="U5 small nuclear ribonucleoprotein 200 kDa helicase"/>
    <property type="match status" value="1"/>
</dbReference>
<dbReference type="Gene3D" id="2.60.40.150">
    <property type="entry name" value="C2 domain"/>
    <property type="match status" value="2"/>
</dbReference>
<dbReference type="InterPro" id="IPR004179">
    <property type="entry name" value="Sec63-dom"/>
</dbReference>
<organism evidence="13 14">
    <name type="scientific">Paraglomus brasilianum</name>
    <dbReference type="NCBI Taxonomy" id="144538"/>
    <lineage>
        <taxon>Eukaryota</taxon>
        <taxon>Fungi</taxon>
        <taxon>Fungi incertae sedis</taxon>
        <taxon>Mucoromycota</taxon>
        <taxon>Glomeromycotina</taxon>
        <taxon>Glomeromycetes</taxon>
        <taxon>Paraglomerales</taxon>
        <taxon>Paraglomeraceae</taxon>
        <taxon>Paraglomus</taxon>
    </lineage>
</organism>
<dbReference type="PANTHER" id="PTHR47961:SF4">
    <property type="entry name" value="ACTIVATING SIGNAL COINTEGRATOR 1 COMPLEX SUBUNIT 3"/>
    <property type="match status" value="1"/>
</dbReference>
<dbReference type="EC" id="3.6.4.13" evidence="2"/>
<dbReference type="CDD" id="cd18795">
    <property type="entry name" value="SF2_C_Ski2"/>
    <property type="match status" value="2"/>
</dbReference>
<dbReference type="InterPro" id="IPR014756">
    <property type="entry name" value="Ig_E-set"/>
</dbReference>
<comment type="caution">
    <text evidence="13">The sequence shown here is derived from an EMBL/GenBank/DDBJ whole genome shotgun (WGS) entry which is preliminary data.</text>
</comment>
<dbReference type="PIRSF" id="PIRSF039073">
    <property type="entry name" value="BRR2"/>
    <property type="match status" value="1"/>
</dbReference>
<dbReference type="SUPFAM" id="SSF46785">
    <property type="entry name" value="Winged helix' DNA-binding domain"/>
    <property type="match status" value="2"/>
</dbReference>
<dbReference type="PROSITE" id="PS51194">
    <property type="entry name" value="HELICASE_CTER"/>
    <property type="match status" value="1"/>
</dbReference>
<dbReference type="CDD" id="cd18019">
    <property type="entry name" value="DEXHc_Brr2_1"/>
    <property type="match status" value="1"/>
</dbReference>
<dbReference type="InterPro" id="IPR057842">
    <property type="entry name" value="WH_MER3"/>
</dbReference>
<dbReference type="Pfam" id="PF02889">
    <property type="entry name" value="Sec63"/>
    <property type="match status" value="2"/>
</dbReference>
<dbReference type="InterPro" id="IPR027417">
    <property type="entry name" value="P-loop_NTPase"/>
</dbReference>
<evidence type="ECO:0000256" key="1">
    <source>
        <dbReference type="ARBA" id="ARBA00004123"/>
    </source>
</evidence>
<keyword evidence="8" id="KW-0539">Nucleus</keyword>
<dbReference type="GO" id="GO:0000393">
    <property type="term" value="P:spliceosomal conformational changes to generate catalytic conformation"/>
    <property type="evidence" value="ECO:0007669"/>
    <property type="project" value="UniProtKB-ARBA"/>
</dbReference>
<dbReference type="CDD" id="cd18021">
    <property type="entry name" value="DEXHc_Brr2_2"/>
    <property type="match status" value="1"/>
</dbReference>
<dbReference type="Gene3D" id="1.10.3380.10">
    <property type="entry name" value="Sec63 N-terminal domain-like domain"/>
    <property type="match status" value="2"/>
</dbReference>
<dbReference type="Pfam" id="PF23445">
    <property type="entry name" value="WHD_SNRNP200"/>
    <property type="match status" value="2"/>
</dbReference>
<evidence type="ECO:0000256" key="3">
    <source>
        <dbReference type="ARBA" id="ARBA00022737"/>
    </source>
</evidence>
<dbReference type="EMBL" id="CAJVPI010000049">
    <property type="protein sequence ID" value="CAG8466753.1"/>
    <property type="molecule type" value="Genomic_DNA"/>
</dbReference>
<feature type="region of interest" description="Disordered" evidence="10">
    <location>
        <begin position="1"/>
        <end position="57"/>
    </location>
</feature>
<dbReference type="SMART" id="SM00973">
    <property type="entry name" value="Sec63"/>
    <property type="match status" value="2"/>
</dbReference>
<dbReference type="GO" id="GO:0005682">
    <property type="term" value="C:U5 snRNP"/>
    <property type="evidence" value="ECO:0007669"/>
    <property type="project" value="UniProtKB-ARBA"/>
</dbReference>
<dbReference type="FunFam" id="3.40.50.300:FF:000102">
    <property type="entry name" value="RNA helicase, activating signal cointegrator 1"/>
    <property type="match status" value="1"/>
</dbReference>
<dbReference type="SMART" id="SM00487">
    <property type="entry name" value="DEXDc"/>
    <property type="match status" value="2"/>
</dbReference>
<feature type="compositionally biased region" description="Basic and acidic residues" evidence="10">
    <location>
        <begin position="27"/>
        <end position="36"/>
    </location>
</feature>
<dbReference type="GO" id="GO:0000712">
    <property type="term" value="P:resolution of meiotic recombination intermediates"/>
    <property type="evidence" value="ECO:0007669"/>
    <property type="project" value="TreeGrafter"/>
</dbReference>
<dbReference type="GO" id="GO:0003678">
    <property type="term" value="F:DNA helicase activity"/>
    <property type="evidence" value="ECO:0007669"/>
    <property type="project" value="TreeGrafter"/>
</dbReference>
<dbReference type="FunFam" id="1.10.3380.10:FF:000001">
    <property type="entry name" value="U5 small nuclear ribonucleoprotein helicase"/>
    <property type="match status" value="1"/>
</dbReference>
<dbReference type="GO" id="GO:0016787">
    <property type="term" value="F:hydrolase activity"/>
    <property type="evidence" value="ECO:0007669"/>
    <property type="project" value="UniProtKB-KW"/>
</dbReference>
<dbReference type="GO" id="GO:0003676">
    <property type="term" value="F:nucleic acid binding"/>
    <property type="evidence" value="ECO:0007669"/>
    <property type="project" value="InterPro"/>
</dbReference>
<evidence type="ECO:0000256" key="9">
    <source>
        <dbReference type="ARBA" id="ARBA00047984"/>
    </source>
</evidence>
<evidence type="ECO:0000259" key="12">
    <source>
        <dbReference type="PROSITE" id="PS51194"/>
    </source>
</evidence>
<feature type="compositionally biased region" description="Acidic residues" evidence="10">
    <location>
        <begin position="234"/>
        <end position="244"/>
    </location>
</feature>
<keyword evidence="5" id="KW-0378">Hydrolase</keyword>
<feature type="compositionally biased region" description="Polar residues" evidence="10">
    <location>
        <begin position="7"/>
        <end position="25"/>
    </location>
</feature>
<keyword evidence="4" id="KW-0547">Nucleotide-binding</keyword>
<dbReference type="FunFam" id="1.10.150.20:FF:000004">
    <property type="entry name" value="U5 small nuclear ribonucleoprotein helicase"/>
    <property type="match status" value="1"/>
</dbReference>
<feature type="domain" description="Helicase ATP-binding" evidence="11">
    <location>
        <begin position="536"/>
        <end position="720"/>
    </location>
</feature>
<dbReference type="SMART" id="SM00382">
    <property type="entry name" value="AAA"/>
    <property type="match status" value="2"/>
</dbReference>
<protein>
    <recommendedName>
        <fullName evidence="2">RNA helicase</fullName>
        <ecNumber evidence="2">3.6.4.13</ecNumber>
    </recommendedName>
</protein>
<sequence>MAEQIARGNQYQYTANSNLVLQANRSELPRRDHEPSGEPESLWGKINPKDFGNKAQRTSIKDLKAKKEKAIRAEEAAEMKRRKKEESALKKAYGYSNVLAATEDLEGLSYRPRTKETRETYELILAFVHQNLGDQVQDVIRSAADNVLEILKTDTLKDFDKKKEIESIIGTLKAERFAQLINLGKKITDYQTGDAMDIDKDGERAGEIDDELGVAVVFDEEEEDEDEYGKFEVESEEDDDEAGVEAETTGVLGVGTVKEDEDKARLSEDENEGFKTVIGPEISKSVKITGAQADQKISPHDIDAFWLQRLIANYYSDPHTAQEKTTSTMQILASDINTRDCENELMNLFDYDKFDLVKILTRNRDLILWCTKLARVSTDAERQQLEREMSEKGVKWILKDLSGERIRRGEGAARKGVVENAMEIDERPALIQGPLPAAVKATLPPGVTVAPKSVIDLESLMFAQGGHLMTNKKCKLPDGSFKRLFKGYEEIHVPAPKPKPFAADEKELLISDMPEWAHAAFKGTEKLNRVQSRVYPAAFKTDENILLCAPTGAGKTNVAMLCILNEIGKHRDEDTGAIDLDAFKIVYVAPMKALVQEMVGNFSVKLQPYSIKVAELTGDRQLTKQQIAETQIIITTPEKWDVITRKATDRSYTNLVKLIIIDEIHLLHDDRGPVIESIVSRTIRHMEQTQELIRLVGLSATLPNYNDVATFLRVDEKKGLFFFDSTYRPCPLKQEFIGVTEKKAIKRFQVMNEVTYQKVMERAGRNQVLIFVHSRKETAKTAKTIRDMALEKDSIGRFLREDSASREILQTESTTVKDTNLQDLLPYGFAIHHAGMTRADRTLVEELFDGKHIQVLVSTATLAWGVNLPAHTVIIKGTQIYSPEKGRWVELSPEDVLQMLGRAGRPQYDTEGEGITITSNTELQYYLSLLNQQLPIESQFVSKLADNLNAEIILGTVRNRDEAVQWLGYTYLYVRMLRNPTLYGIKLEDCEEDPSLEQKRVDLIHSAALLLDKSNLIKYDKKTGRFQVTELGRIASHYYITHSSMATYNQHLKPMMGHIELFRVFALSDEFKHIPVREEEKLELSKLLERVPEPVKEGIEESTAKINVLLQAYISKLSLEGFALVSDMVYVTQSANRILRAMFEICLRRGWAQLSRRALDLCKMVDKRMWLSMTPLRQFRQLPLDLIKRIEKKDFPWERYFDLNPQEIGEFIGIPKAGKTIHKFVHQFPKLEIQTFVQPITRSLLRIELKITPDFQWDEKVHGTAEAFWVLVEDVDGEVILYHDSFILKQRYAEEDHAITFTVPLFEPLPPNYFISVISDRWLHCETKLPISFRHLILPKKYPPHTELLDLQPLPVSALRNREAEVLYSSWVDKFNPIQTQVFNALYNSDDNVFVGAPTGSGKTVCAEFALLRLWSKSDRGRCVYIAPFQEVIDLQMAEWKQKFSNYKEGKNVVALTGETSADLKLLEAGDVIFATPTQWDVLSRRWRQRKNVQTVALVIADELHLIGSDVGPTYEIVLSRMRFIAHDTGNPIRIVCLSTSLANAQDLGEWVGCPPQTIFNFHPSVRPVPLEIHIQSYGIPHFASLMMAMAKPTYVAITSYSADRPALIFVPSRKQCRLTAVDLLTFCAADDSPDRFLHANLEDIEEHLSRVTDKALVETLRHGVGFYHEALSKQDKRIVGQLYDSGAIQVVVASRDTCWGLNLSCHMVVIMGTQYFEGKEHRYADYPITDVLQMMGRACRPREDDTGRCVLMCQGIKKDYYKKFLYEALPVESHLDHYLHDHFNAEIVTKTIRNKQDAVDYLTWTFLYRRMVENPNYYGMQGSDHRHLSDHLSELVETTVNDLTTSKCIALEDEMNVSPLNLGMIAAYYNVSYITVEMFGMSLAEKTKLKGLLEIVSSAAEFERIPIRHHEDILLKKIYDRLPVKLGNPKFNSPHIKTNILLQSHFSRTQLPPDLQSDQIVVLGKVISLLQAIVDVISSNGWLNPALAAMELAQMCVQAMWDRDSPLKQIPYFTSDIIKRCEEKGVESVFDFMELEDEDRDDVLRMDSRQLREVARFVNRYPSIDFQFAVRDEDELVAGSQASINVKLTREMDEDEDTETIVGPVVAPYYPQKKDEGWWIVVGDSKKNSLLGIKRITMNKTLEVKVDFTCPPEIGKHDLKIYFLSDSYMGCDQELDFEINAQEGAEDSEEEDDEMDET</sequence>
<dbReference type="InterPro" id="IPR001650">
    <property type="entry name" value="Helicase_C-like"/>
</dbReference>
<keyword evidence="6" id="KW-0347">Helicase</keyword>
<dbReference type="FunFam" id="1.10.10.10:FF:000024">
    <property type="entry name" value="U5 small nuclear ribonucleoprotein helicase"/>
    <property type="match status" value="1"/>
</dbReference>
<dbReference type="SMART" id="SM00490">
    <property type="entry name" value="HELICc"/>
    <property type="match status" value="2"/>
</dbReference>
<dbReference type="PROSITE" id="PS51192">
    <property type="entry name" value="HELICASE_ATP_BIND_1"/>
    <property type="match status" value="2"/>
</dbReference>
<dbReference type="InterPro" id="IPR036390">
    <property type="entry name" value="WH_DNA-bd_sf"/>
</dbReference>
<dbReference type="InterPro" id="IPR036388">
    <property type="entry name" value="WH-like_DNA-bd_sf"/>
</dbReference>
<dbReference type="Proteomes" id="UP000789739">
    <property type="component" value="Unassembled WGS sequence"/>
</dbReference>
<gene>
    <name evidence="13" type="ORF">PBRASI_LOCUS869</name>
</gene>
<evidence type="ECO:0000256" key="5">
    <source>
        <dbReference type="ARBA" id="ARBA00022801"/>
    </source>
</evidence>
<dbReference type="InterPro" id="IPR050474">
    <property type="entry name" value="Hel308_SKI2-like"/>
</dbReference>
<dbReference type="Gene3D" id="1.10.10.10">
    <property type="entry name" value="Winged helix-like DNA-binding domain superfamily/Winged helix DNA-binding domain"/>
    <property type="match status" value="2"/>
</dbReference>
<feature type="region of interest" description="Disordered" evidence="10">
    <location>
        <begin position="225"/>
        <end position="245"/>
    </location>
</feature>
<keyword evidence="3" id="KW-0677">Repeat</keyword>
<dbReference type="GO" id="GO:0003724">
    <property type="term" value="F:RNA helicase activity"/>
    <property type="evidence" value="ECO:0007669"/>
    <property type="project" value="UniProtKB-EC"/>
</dbReference>
<dbReference type="SUPFAM" id="SSF52540">
    <property type="entry name" value="P-loop containing nucleoside triphosphate hydrolases"/>
    <property type="match status" value="4"/>
</dbReference>
<evidence type="ECO:0000256" key="4">
    <source>
        <dbReference type="ARBA" id="ARBA00022741"/>
    </source>
</evidence>
<dbReference type="InterPro" id="IPR035892">
    <property type="entry name" value="C2_domain_sf"/>
</dbReference>
<evidence type="ECO:0000256" key="2">
    <source>
        <dbReference type="ARBA" id="ARBA00012552"/>
    </source>
</evidence>
<dbReference type="OrthoDB" id="5575at2759"/>
<dbReference type="FunFam" id="3.40.50.300:FF:000062">
    <property type="entry name" value="U5 small nuclear ribonucleoprotein helicase"/>
    <property type="match status" value="1"/>
</dbReference>
<dbReference type="GO" id="GO:0005524">
    <property type="term" value="F:ATP binding"/>
    <property type="evidence" value="ECO:0007669"/>
    <property type="project" value="UniProtKB-KW"/>
</dbReference>
<dbReference type="SUPFAM" id="SSF158702">
    <property type="entry name" value="Sec63 N-terminal domain-like"/>
    <property type="match status" value="2"/>
</dbReference>
<dbReference type="Pfam" id="PF00271">
    <property type="entry name" value="Helicase_C"/>
    <property type="match status" value="1"/>
</dbReference>
<dbReference type="InterPro" id="IPR041094">
    <property type="entry name" value="Brr2_helicase_PWI"/>
</dbReference>
<dbReference type="PANTHER" id="PTHR47961">
    <property type="entry name" value="DNA POLYMERASE THETA, PUTATIVE (AFU_ORTHOLOGUE AFUA_1G05260)-RELATED"/>
    <property type="match status" value="1"/>
</dbReference>
<dbReference type="Pfam" id="PF18149">
    <property type="entry name" value="Helicase_PWI"/>
    <property type="match status" value="1"/>
</dbReference>
<evidence type="ECO:0000256" key="7">
    <source>
        <dbReference type="ARBA" id="ARBA00022840"/>
    </source>
</evidence>
<dbReference type="FunFam" id="2.60.40.150:FF:000133">
    <property type="entry name" value="Pre-mRNA splicing helicase, putative"/>
    <property type="match status" value="1"/>
</dbReference>
<evidence type="ECO:0000313" key="14">
    <source>
        <dbReference type="Proteomes" id="UP000789739"/>
    </source>
</evidence>
<dbReference type="InterPro" id="IPR014001">
    <property type="entry name" value="Helicase_ATP-bd"/>
</dbReference>
<reference evidence="13" key="1">
    <citation type="submission" date="2021-06" db="EMBL/GenBank/DDBJ databases">
        <authorList>
            <person name="Kallberg Y."/>
            <person name="Tangrot J."/>
            <person name="Rosling A."/>
        </authorList>
    </citation>
    <scope>NUCLEOTIDE SEQUENCE</scope>
    <source>
        <strain evidence="13">BR232B</strain>
    </source>
</reference>
<dbReference type="FunFam" id="1.10.3380.10:FF:000002">
    <property type="entry name" value="Activating signal cointegrator 1 complex subunit 3"/>
    <property type="match status" value="1"/>
</dbReference>
<dbReference type="FunFam" id="2.60.40.150:FF:000004">
    <property type="entry name" value="RNA helicase, activating signal cointegrator 1"/>
    <property type="match status" value="1"/>
</dbReference>
<evidence type="ECO:0000313" key="13">
    <source>
        <dbReference type="EMBL" id="CAG8466753.1"/>
    </source>
</evidence>
<evidence type="ECO:0000256" key="10">
    <source>
        <dbReference type="SAM" id="MobiDB-lite"/>
    </source>
</evidence>
<keyword evidence="14" id="KW-1185">Reference proteome</keyword>
<comment type="subcellular location">
    <subcellularLocation>
        <location evidence="1">Nucleus</location>
    </subcellularLocation>
</comment>
<dbReference type="Pfam" id="PF21188">
    <property type="entry name" value="BRR2_plug"/>
    <property type="match status" value="1"/>
</dbReference>
<accession>A0A9N8VXV1</accession>
<evidence type="ECO:0000256" key="8">
    <source>
        <dbReference type="ARBA" id="ARBA00023242"/>
    </source>
</evidence>
<dbReference type="InterPro" id="IPR003593">
    <property type="entry name" value="AAA+_ATPase"/>
</dbReference>
<dbReference type="FunFam" id="3.40.50.300:FF:000254">
    <property type="entry name" value="U5 small nuclear ribonucleoprotein helicase"/>
    <property type="match status" value="1"/>
</dbReference>
<dbReference type="InterPro" id="IPR011545">
    <property type="entry name" value="DEAD/DEAH_box_helicase_dom"/>
</dbReference>
<dbReference type="Gene3D" id="3.40.50.300">
    <property type="entry name" value="P-loop containing nucleotide triphosphate hydrolases"/>
    <property type="match status" value="4"/>
</dbReference>
<evidence type="ECO:0000259" key="11">
    <source>
        <dbReference type="PROSITE" id="PS51192"/>
    </source>
</evidence>
<dbReference type="Pfam" id="PF00270">
    <property type="entry name" value="DEAD"/>
    <property type="match status" value="2"/>
</dbReference>
<dbReference type="FunFam" id="1.10.10.10:FF:000012">
    <property type="entry name" value="U5 small nuclear ribonucleoprotein helicase"/>
    <property type="match status" value="1"/>
</dbReference>
<dbReference type="SUPFAM" id="SSF81296">
    <property type="entry name" value="E set domains"/>
    <property type="match status" value="1"/>
</dbReference>
<evidence type="ECO:0000256" key="6">
    <source>
        <dbReference type="ARBA" id="ARBA00022806"/>
    </source>
</evidence>
<dbReference type="Gene3D" id="1.10.150.20">
    <property type="entry name" value="5' to 3' exonuclease, C-terminal subdomain"/>
    <property type="match status" value="2"/>
</dbReference>
<feature type="domain" description="Helicase ATP-binding" evidence="11">
    <location>
        <begin position="1384"/>
        <end position="1560"/>
    </location>
</feature>